<dbReference type="Pfam" id="PF01663">
    <property type="entry name" value="Phosphodiest"/>
    <property type="match status" value="1"/>
</dbReference>
<feature type="signal peptide" evidence="1">
    <location>
        <begin position="1"/>
        <end position="22"/>
    </location>
</feature>
<evidence type="ECO:0008006" key="4">
    <source>
        <dbReference type="Google" id="ProtNLM"/>
    </source>
</evidence>
<dbReference type="OrthoDB" id="415411at2759"/>
<dbReference type="Gene3D" id="3.30.1360.180">
    <property type="match status" value="1"/>
</dbReference>
<dbReference type="GO" id="GO:0016787">
    <property type="term" value="F:hydrolase activity"/>
    <property type="evidence" value="ECO:0007669"/>
    <property type="project" value="UniProtKB-ARBA"/>
</dbReference>
<protein>
    <recommendedName>
        <fullName evidence="4">Ectonucleotide pyrophosphatase/phosphodiesterase family member 5</fullName>
    </recommendedName>
</protein>
<proteinExistence type="predicted"/>
<accession>A0A9P0NDR4</accession>
<keyword evidence="1" id="KW-0732">Signal</keyword>
<dbReference type="CDD" id="cd16018">
    <property type="entry name" value="Enpp"/>
    <property type="match status" value="1"/>
</dbReference>
<gene>
    <name evidence="2" type="ORF">APHIGO_LOCUS4346</name>
</gene>
<dbReference type="AlphaFoldDB" id="A0A9P0NDR4"/>
<reference evidence="2" key="1">
    <citation type="submission" date="2022-02" db="EMBL/GenBank/DDBJ databases">
        <authorList>
            <person name="King R."/>
        </authorList>
    </citation>
    <scope>NUCLEOTIDE SEQUENCE</scope>
</reference>
<dbReference type="InterPro" id="IPR017850">
    <property type="entry name" value="Alkaline_phosphatase_core_sf"/>
</dbReference>
<dbReference type="PANTHER" id="PTHR10151:SF120">
    <property type="entry name" value="BIS(5'-ADENOSYL)-TRIPHOSPHATASE"/>
    <property type="match status" value="1"/>
</dbReference>
<dbReference type="PANTHER" id="PTHR10151">
    <property type="entry name" value="ECTONUCLEOTIDE PYROPHOSPHATASE/PHOSPHODIESTERASE"/>
    <property type="match status" value="1"/>
</dbReference>
<sequence>MSTAAVQCYLVAAICAAAGVAAVSRHPVTVVVSFDGFQPHYIQPRLTPTLARFRNASASPPYMRSAFPTKTFVNHFTMATGMYAESHGVLDNYMFNWNDTTIMHYTYEQFHYDDKVVPIWIQNENNGDERYSGVLMWPGSEFAYQGKTPTYVQLYNHTMPWNDRIDAIMSWIKDENKPANLVYAYFDEPDNTGHLKGTQSKEIQDQIVRIDVTLRYMLNQIKYANLENKINLIILSDHGMETVTYDNMIHLDKYITNTSYKRVGSGPNVFIHPNELNKFDEIYKNLSKEADKNFDVFKKDQLYNRWHMKNNTRLNNLIYLLAKPGYAFWDEYYEIILNGTTKKDFKVGVHGYDNEDKQMRAIFMASGPAFKENYTAHPFDNVDLYSLICRIEGLNEPDRRPDGSIKGVEQLLSNKSGGTTAAKSTTPVIGILSAMLLHAMAQSL</sequence>
<dbReference type="Proteomes" id="UP001154329">
    <property type="component" value="Chromosome 2"/>
</dbReference>
<keyword evidence="3" id="KW-1185">Reference proteome</keyword>
<dbReference type="Gene3D" id="3.40.720.10">
    <property type="entry name" value="Alkaline Phosphatase, subunit A"/>
    <property type="match status" value="1"/>
</dbReference>
<evidence type="ECO:0000313" key="3">
    <source>
        <dbReference type="Proteomes" id="UP001154329"/>
    </source>
</evidence>
<dbReference type="InterPro" id="IPR002591">
    <property type="entry name" value="Phosphodiest/P_Trfase"/>
</dbReference>
<reference evidence="2" key="2">
    <citation type="submission" date="2022-10" db="EMBL/GenBank/DDBJ databases">
        <authorList>
            <consortium name="ENA_rothamsted_submissions"/>
            <consortium name="culmorum"/>
            <person name="King R."/>
        </authorList>
    </citation>
    <scope>NUCLEOTIDE SEQUENCE</scope>
</reference>
<feature type="chain" id="PRO_5040447437" description="Ectonucleotide pyrophosphatase/phosphodiesterase family member 5" evidence="1">
    <location>
        <begin position="23"/>
        <end position="444"/>
    </location>
</feature>
<organism evidence="2 3">
    <name type="scientific">Aphis gossypii</name>
    <name type="common">Cotton aphid</name>
    <dbReference type="NCBI Taxonomy" id="80765"/>
    <lineage>
        <taxon>Eukaryota</taxon>
        <taxon>Metazoa</taxon>
        <taxon>Ecdysozoa</taxon>
        <taxon>Arthropoda</taxon>
        <taxon>Hexapoda</taxon>
        <taxon>Insecta</taxon>
        <taxon>Pterygota</taxon>
        <taxon>Neoptera</taxon>
        <taxon>Paraneoptera</taxon>
        <taxon>Hemiptera</taxon>
        <taxon>Sternorrhyncha</taxon>
        <taxon>Aphidomorpha</taxon>
        <taxon>Aphidoidea</taxon>
        <taxon>Aphididae</taxon>
        <taxon>Aphidini</taxon>
        <taxon>Aphis</taxon>
        <taxon>Aphis</taxon>
    </lineage>
</organism>
<evidence type="ECO:0000256" key="1">
    <source>
        <dbReference type="SAM" id="SignalP"/>
    </source>
</evidence>
<dbReference type="SUPFAM" id="SSF53649">
    <property type="entry name" value="Alkaline phosphatase-like"/>
    <property type="match status" value="1"/>
</dbReference>
<name>A0A9P0NDR4_APHGO</name>
<evidence type="ECO:0000313" key="2">
    <source>
        <dbReference type="EMBL" id="CAH1721324.1"/>
    </source>
</evidence>
<dbReference type="EMBL" id="OU899035">
    <property type="protein sequence ID" value="CAH1721324.1"/>
    <property type="molecule type" value="Genomic_DNA"/>
</dbReference>